<evidence type="ECO:0000256" key="18">
    <source>
        <dbReference type="ARBA" id="ARBA00029893"/>
    </source>
</evidence>
<evidence type="ECO:0000256" key="1">
    <source>
        <dbReference type="ARBA" id="ARBA00001698"/>
    </source>
</evidence>
<comment type="catalytic activity">
    <reaction evidence="1">
        <text>a 1,2-diacyl-sn-glycero-3-phosphate + CTP + H(+) = a CDP-1,2-diacyl-sn-glycerol + diphosphate</text>
        <dbReference type="Rhea" id="RHEA:16229"/>
        <dbReference type="ChEBI" id="CHEBI:15378"/>
        <dbReference type="ChEBI" id="CHEBI:33019"/>
        <dbReference type="ChEBI" id="CHEBI:37563"/>
        <dbReference type="ChEBI" id="CHEBI:58332"/>
        <dbReference type="ChEBI" id="CHEBI:58608"/>
        <dbReference type="EC" id="2.7.7.41"/>
    </reaction>
</comment>
<evidence type="ECO:0000256" key="11">
    <source>
        <dbReference type="ARBA" id="ARBA00022692"/>
    </source>
</evidence>
<evidence type="ECO:0000256" key="20">
    <source>
        <dbReference type="ARBA" id="ARBA00032253"/>
    </source>
</evidence>
<keyword evidence="14" id="KW-0443">Lipid metabolism</keyword>
<feature type="transmembrane region" description="Helical" evidence="24">
    <location>
        <begin position="77"/>
        <end position="97"/>
    </location>
</feature>
<feature type="transmembrane region" description="Helical" evidence="24">
    <location>
        <begin position="44"/>
        <end position="65"/>
    </location>
</feature>
<name>F7XWJ3_MIDMI</name>
<dbReference type="PANTHER" id="PTHR46382:SF1">
    <property type="entry name" value="PHOSPHATIDATE CYTIDYLYLTRANSFERASE"/>
    <property type="match status" value="1"/>
</dbReference>
<dbReference type="Proteomes" id="UP000006639">
    <property type="component" value="Chromosome"/>
</dbReference>
<proteinExistence type="inferred from homology"/>
<keyword evidence="26" id="KW-1185">Reference proteome</keyword>
<protein>
    <recommendedName>
        <fullName evidence="7">Phosphatidate cytidylyltransferase</fullName>
        <ecNumber evidence="6">2.7.7.41</ecNumber>
    </recommendedName>
    <alternativeName>
        <fullName evidence="20">CDP-DAG synthase</fullName>
    </alternativeName>
    <alternativeName>
        <fullName evidence="22">CDP-DG synthase</fullName>
    </alternativeName>
    <alternativeName>
        <fullName evidence="18">CDP-diacylglycerol synthase</fullName>
    </alternativeName>
    <alternativeName>
        <fullName evidence="21">CDP-diglyceride pyrophosphorylase</fullName>
    </alternativeName>
    <alternativeName>
        <fullName evidence="23">CDP-diglyceride synthase</fullName>
    </alternativeName>
    <alternativeName>
        <fullName evidence="19">CTP:phosphatidate cytidylyltransferase</fullName>
    </alternativeName>
</protein>
<comment type="pathway">
    <text evidence="4">Lipid metabolism.</text>
</comment>
<comment type="pathway">
    <text evidence="3">Phospholipid metabolism; CDP-diacylglycerol biosynthesis; CDP-diacylglycerol from sn-glycerol 3-phosphate: step 3/3.</text>
</comment>
<keyword evidence="15 24" id="KW-0472">Membrane</keyword>
<keyword evidence="9" id="KW-0444">Lipid biosynthesis</keyword>
<dbReference type="RefSeq" id="WP_013951245.1">
    <property type="nucleotide sequence ID" value="NC_015722.1"/>
</dbReference>
<gene>
    <name evidence="25" type="primary">cdsA</name>
    <name evidence="25" type="ordered locus">midi_00752</name>
</gene>
<evidence type="ECO:0000256" key="15">
    <source>
        <dbReference type="ARBA" id="ARBA00023136"/>
    </source>
</evidence>
<feature type="transmembrane region" description="Helical" evidence="24">
    <location>
        <begin position="109"/>
        <end position="131"/>
    </location>
</feature>
<keyword evidence="10 25" id="KW-0808">Transferase</keyword>
<evidence type="ECO:0000256" key="3">
    <source>
        <dbReference type="ARBA" id="ARBA00005119"/>
    </source>
</evidence>
<evidence type="ECO:0000256" key="2">
    <source>
        <dbReference type="ARBA" id="ARBA00004651"/>
    </source>
</evidence>
<dbReference type="EMBL" id="CP002130">
    <property type="protein sequence ID" value="AEI89042.1"/>
    <property type="molecule type" value="Genomic_DNA"/>
</dbReference>
<keyword evidence="11 24" id="KW-0812">Transmembrane</keyword>
<keyword evidence="8" id="KW-1003">Cell membrane</keyword>
<evidence type="ECO:0000256" key="19">
    <source>
        <dbReference type="ARBA" id="ARBA00031825"/>
    </source>
</evidence>
<dbReference type="PANTHER" id="PTHR46382">
    <property type="entry name" value="PHOSPHATIDATE CYTIDYLYLTRANSFERASE"/>
    <property type="match status" value="1"/>
</dbReference>
<dbReference type="OrthoDB" id="9799199at2"/>
<keyword evidence="17" id="KW-1208">Phospholipid metabolism</keyword>
<dbReference type="KEGG" id="mmn:midi_00752"/>
<evidence type="ECO:0000313" key="25">
    <source>
        <dbReference type="EMBL" id="AEI89042.1"/>
    </source>
</evidence>
<dbReference type="GO" id="GO:0005886">
    <property type="term" value="C:plasma membrane"/>
    <property type="evidence" value="ECO:0007669"/>
    <property type="project" value="UniProtKB-SubCell"/>
</dbReference>
<evidence type="ECO:0000313" key="26">
    <source>
        <dbReference type="Proteomes" id="UP000006639"/>
    </source>
</evidence>
<sequence length="202" mass="22922">MASSTRISTIIKKFLKADILKRSLSALILLPLFLFALYEGSLLYSILIIGLGSIVIYEWFSIVYKANIIKPRQKYKWYVLGIICALLAIISMLFLRNQPSIELAFDYKLLLWICIIVWTTDIAAYFVGITVGGPKILPKVSPSKTWSGFCGALVFSVLSHEVAIRTLVNELFNPKNQHSCRMERGYFNVAHRASRRLCRIGI</sequence>
<keyword evidence="12 25" id="KW-0548">Nucleotidyltransferase</keyword>
<evidence type="ECO:0000256" key="12">
    <source>
        <dbReference type="ARBA" id="ARBA00022695"/>
    </source>
</evidence>
<evidence type="ECO:0000256" key="24">
    <source>
        <dbReference type="SAM" id="Phobius"/>
    </source>
</evidence>
<evidence type="ECO:0000256" key="17">
    <source>
        <dbReference type="ARBA" id="ARBA00023264"/>
    </source>
</evidence>
<evidence type="ECO:0000256" key="5">
    <source>
        <dbReference type="ARBA" id="ARBA00010185"/>
    </source>
</evidence>
<dbReference type="HOGENOM" id="CLU_1353384_0_0_5"/>
<evidence type="ECO:0000256" key="10">
    <source>
        <dbReference type="ARBA" id="ARBA00022679"/>
    </source>
</evidence>
<comment type="similarity">
    <text evidence="5">Belongs to the CDS family.</text>
</comment>
<keyword evidence="16" id="KW-0594">Phospholipid biosynthesis</keyword>
<evidence type="ECO:0000256" key="8">
    <source>
        <dbReference type="ARBA" id="ARBA00022475"/>
    </source>
</evidence>
<evidence type="ECO:0000256" key="16">
    <source>
        <dbReference type="ARBA" id="ARBA00023209"/>
    </source>
</evidence>
<dbReference type="Pfam" id="PF01148">
    <property type="entry name" value="CTP_transf_1"/>
    <property type="match status" value="1"/>
</dbReference>
<evidence type="ECO:0000256" key="9">
    <source>
        <dbReference type="ARBA" id="ARBA00022516"/>
    </source>
</evidence>
<evidence type="ECO:0000256" key="6">
    <source>
        <dbReference type="ARBA" id="ARBA00012487"/>
    </source>
</evidence>
<dbReference type="EC" id="2.7.7.41" evidence="6"/>
<comment type="subcellular location">
    <subcellularLocation>
        <location evidence="2">Cell membrane</location>
        <topology evidence="2">Multi-pass membrane protein</topology>
    </subcellularLocation>
</comment>
<dbReference type="STRING" id="696127.midi_00752"/>
<dbReference type="AlphaFoldDB" id="F7XWJ3"/>
<evidence type="ECO:0000256" key="21">
    <source>
        <dbReference type="ARBA" id="ARBA00032396"/>
    </source>
</evidence>
<dbReference type="GO" id="GO:0004605">
    <property type="term" value="F:phosphatidate cytidylyltransferase activity"/>
    <property type="evidence" value="ECO:0007669"/>
    <property type="project" value="UniProtKB-EC"/>
</dbReference>
<keyword evidence="13 24" id="KW-1133">Transmembrane helix</keyword>
<evidence type="ECO:0000256" key="7">
    <source>
        <dbReference type="ARBA" id="ARBA00019373"/>
    </source>
</evidence>
<evidence type="ECO:0000256" key="23">
    <source>
        <dbReference type="ARBA" id="ARBA00033406"/>
    </source>
</evidence>
<evidence type="ECO:0000256" key="13">
    <source>
        <dbReference type="ARBA" id="ARBA00022989"/>
    </source>
</evidence>
<dbReference type="GO" id="GO:0016024">
    <property type="term" value="P:CDP-diacylglycerol biosynthetic process"/>
    <property type="evidence" value="ECO:0007669"/>
    <property type="project" value="TreeGrafter"/>
</dbReference>
<evidence type="ECO:0000256" key="14">
    <source>
        <dbReference type="ARBA" id="ARBA00023098"/>
    </source>
</evidence>
<evidence type="ECO:0000256" key="22">
    <source>
        <dbReference type="ARBA" id="ARBA00032743"/>
    </source>
</evidence>
<evidence type="ECO:0000256" key="4">
    <source>
        <dbReference type="ARBA" id="ARBA00005189"/>
    </source>
</evidence>
<feature type="transmembrane region" description="Helical" evidence="24">
    <location>
        <begin position="20"/>
        <end position="38"/>
    </location>
</feature>
<reference evidence="25 26" key="1">
    <citation type="journal article" date="2011" name="Mol. Biol. Evol.">
        <title>Phylogenomic evidence for the presence of a flagellum and cbb3 oxidase in the free-living mitochondrial ancestor.</title>
        <authorList>
            <person name="Sassera D."/>
            <person name="Lo N."/>
            <person name="Epis S."/>
            <person name="D'Auria G."/>
            <person name="Montagna M."/>
            <person name="Comandatore F."/>
            <person name="Horner D."/>
            <person name="Pereto J."/>
            <person name="Luciano A.M."/>
            <person name="Franciosi F."/>
            <person name="Ferri E."/>
            <person name="Crotti E."/>
            <person name="Bazzocchi C."/>
            <person name="Daffonchio D."/>
            <person name="Sacchi L."/>
            <person name="Moya A."/>
            <person name="Latorre A."/>
            <person name="Bandi C."/>
        </authorList>
    </citation>
    <scope>NUCLEOTIDE SEQUENCE [LARGE SCALE GENOMIC DNA]</scope>
    <source>
        <strain evidence="25 26">IricVA</strain>
    </source>
</reference>
<organism evidence="25 26">
    <name type="scientific">Midichloria mitochondrii (strain IricVA)</name>
    <dbReference type="NCBI Taxonomy" id="696127"/>
    <lineage>
        <taxon>Bacteria</taxon>
        <taxon>Pseudomonadati</taxon>
        <taxon>Pseudomonadota</taxon>
        <taxon>Alphaproteobacteria</taxon>
        <taxon>Rickettsiales</taxon>
        <taxon>Candidatus Midichloriaceae</taxon>
        <taxon>Candidatus Midichloria</taxon>
    </lineage>
</organism>
<accession>F7XWJ3</accession>